<organism evidence="3 4">
    <name type="scientific">Candidatus Magnetoglobus multicellularis str. Araruama</name>
    <dbReference type="NCBI Taxonomy" id="890399"/>
    <lineage>
        <taxon>Bacteria</taxon>
        <taxon>Pseudomonadati</taxon>
        <taxon>Thermodesulfobacteriota</taxon>
        <taxon>Desulfobacteria</taxon>
        <taxon>Desulfobacterales</taxon>
        <taxon>Desulfobacteraceae</taxon>
        <taxon>Candidatus Magnetoglobus</taxon>
    </lineage>
</organism>
<gene>
    <name evidence="3" type="ORF">OMM_10657</name>
</gene>
<accession>A0A1V1P0J2</accession>
<dbReference type="InterPro" id="IPR002126">
    <property type="entry name" value="Cadherin-like_dom"/>
</dbReference>
<evidence type="ECO:0000313" key="3">
    <source>
        <dbReference type="EMBL" id="ETR68314.1"/>
    </source>
</evidence>
<dbReference type="InterPro" id="IPR051210">
    <property type="entry name" value="Ub_ligase/GEF_domain"/>
</dbReference>
<dbReference type="InterPro" id="IPR013783">
    <property type="entry name" value="Ig-like_fold"/>
</dbReference>
<name>A0A1V1P0J2_9BACT</name>
<dbReference type="InterPro" id="IPR006644">
    <property type="entry name" value="Cadg"/>
</dbReference>
<dbReference type="Proteomes" id="UP000189670">
    <property type="component" value="Unassembled WGS sequence"/>
</dbReference>
<dbReference type="EMBL" id="ATBP01001000">
    <property type="protein sequence ID" value="ETR68314.1"/>
    <property type="molecule type" value="Genomic_DNA"/>
</dbReference>
<protein>
    <recommendedName>
        <fullName evidence="2">Cadherin domain-containing protein</fullName>
    </recommendedName>
</protein>
<feature type="non-terminal residue" evidence="3">
    <location>
        <position position="1120"/>
    </location>
</feature>
<dbReference type="PANTHER" id="PTHR22870:SF408">
    <property type="entry name" value="OS09G0560450 PROTEIN"/>
    <property type="match status" value="1"/>
</dbReference>
<evidence type="ECO:0000256" key="1">
    <source>
        <dbReference type="ARBA" id="ARBA00022737"/>
    </source>
</evidence>
<dbReference type="InterPro" id="IPR015919">
    <property type="entry name" value="Cadherin-like_sf"/>
</dbReference>
<dbReference type="AlphaFoldDB" id="A0A1V1P0J2"/>
<evidence type="ECO:0000259" key="2">
    <source>
        <dbReference type="PROSITE" id="PS50268"/>
    </source>
</evidence>
<dbReference type="InterPro" id="IPR009091">
    <property type="entry name" value="RCC1/BLIP-II"/>
</dbReference>
<dbReference type="PROSITE" id="PS50268">
    <property type="entry name" value="CADHERIN_2"/>
    <property type="match status" value="1"/>
</dbReference>
<dbReference type="SUPFAM" id="SSF49313">
    <property type="entry name" value="Cadherin-like"/>
    <property type="match status" value="2"/>
</dbReference>
<dbReference type="SUPFAM" id="SSF50985">
    <property type="entry name" value="RCC1/BLIP-II"/>
    <property type="match status" value="1"/>
</dbReference>
<dbReference type="Pfam" id="PF00415">
    <property type="entry name" value="RCC1"/>
    <property type="match status" value="3"/>
</dbReference>
<dbReference type="GO" id="GO:0016020">
    <property type="term" value="C:membrane"/>
    <property type="evidence" value="ECO:0007669"/>
    <property type="project" value="InterPro"/>
</dbReference>
<dbReference type="GO" id="GO:0005509">
    <property type="term" value="F:calcium ion binding"/>
    <property type="evidence" value="ECO:0007669"/>
    <property type="project" value="InterPro"/>
</dbReference>
<dbReference type="SMART" id="SM00736">
    <property type="entry name" value="CADG"/>
    <property type="match status" value="2"/>
</dbReference>
<dbReference type="Pfam" id="PF17963">
    <property type="entry name" value="Big_9"/>
    <property type="match status" value="1"/>
</dbReference>
<comment type="caution">
    <text evidence="3">The sequence shown here is derived from an EMBL/GenBank/DDBJ whole genome shotgun (WGS) entry which is preliminary data.</text>
</comment>
<dbReference type="PROSITE" id="PS50012">
    <property type="entry name" value="RCC1_3"/>
    <property type="match status" value="2"/>
</dbReference>
<dbReference type="Gene3D" id="2.130.10.30">
    <property type="entry name" value="Regulator of chromosome condensation 1/beta-lactamase-inhibitor protein II"/>
    <property type="match status" value="1"/>
</dbReference>
<keyword evidence="1" id="KW-0677">Repeat</keyword>
<reference evidence="4" key="1">
    <citation type="submission" date="2012-11" db="EMBL/GenBank/DDBJ databases">
        <authorList>
            <person name="Lucero-Rivera Y.E."/>
            <person name="Tovar-Ramirez D."/>
        </authorList>
    </citation>
    <scope>NUCLEOTIDE SEQUENCE [LARGE SCALE GENOMIC DNA]</scope>
    <source>
        <strain evidence="4">Araruama</strain>
    </source>
</reference>
<proteinExistence type="predicted"/>
<sequence length="1120" mass="120716">MDATMSNSFALKSDGSIWGWGHNNRGQIGDGTTSDRQSPVEISGMSNIIAISTGDSSGAVKNDGTLWTWGYNFYGQLGDGTTTSRNAPGQVLNFSDATNISGSGYAFFVLKSNGTVWACGRNDYGQLGDGTTINSSEFIQVNLVKRIYYPIVRTITDTTINEDATTTIVFTAADMDSSSCMSLTLTSSDPAIVPDENISYVCDNDTYTITVTPATDQTGQVTISVLATDSDSLTATQTFDLTITSVNDSPIFGSISNQTTDNRTTLSAVSLTVTDDETATCSLTLSLTSSDTNIFASNQMTSNCAADTFYMSFTPSIQYFGTTTITATVTDAGGLTASTTFDIEVTSTGPNYAPVLGVYIDRWLQVNPRTPKGLWGANENNYYIVGNRGDIFHYDGTSLTPMYSGTSGNILKVWGTSPVNVYAVGEYGLAMHYDGRTWEKIDICPNNYAYNGIGGLDENNVYAVGNSGLVCHYDGSSWTQMTGTNSWNLYAIWGSSSSDLYVSAPYLGLYYNGSTWTYSTSINAEMRDVWGVDASNIWQVGLSGKVYYYNGSSWNDQTISPTNTLEGIWGSDASNIFAVGQTGSARKYNGSTWTDITTVSDSFVDVWGSDANQVYALTQYGEIFEYTSTTFNLDYQSVTTNIFGIWVNSSTDILVSASAGRVFHFNGTNWTEIIASDSDQLNAIWSDGTIAWAASNSGRMFYYDGSTLNRDTSFSGSILHDVWGSSSNDVFAVGESGTIRYYNGSSWSLTNPSSVHLYGVYGTASNNVIAVGAEGTILRYNGSTWSADSSGVTETLNGVWANNANDIYAVGNSGTVLHYNGSNWQLMDKVSGRNLYDVWGNGTGDVYIVGEESNILHYNGTTWTSSFDEYLDLYDISGFGDTIMAVGESRTIRKLGDYDFSTTITQTISMNSSNAPVSIQLKDYNNDTVTVSAMSSNQTILPDINISITGSGDNRTILLTPVTDQYGTLTLTVSVDDGLSQTTTDILLYVSQPPAISTIAPQNMDENTVLNLSLPITGDGSDACKMAIQTFSDDIDLIRELQTDCDNGNYTLTITPISSQSGITTITVTATDVNNAYTEQSFSLTVNPINDPPTIGVSSDRWTAPMRRITQITSFSDGSV</sequence>
<evidence type="ECO:0000313" key="4">
    <source>
        <dbReference type="Proteomes" id="UP000189670"/>
    </source>
</evidence>
<dbReference type="GO" id="GO:0007156">
    <property type="term" value="P:homophilic cell adhesion via plasma membrane adhesion molecules"/>
    <property type="evidence" value="ECO:0007669"/>
    <property type="project" value="InterPro"/>
</dbReference>
<dbReference type="PANTHER" id="PTHR22870">
    <property type="entry name" value="REGULATOR OF CHROMOSOME CONDENSATION"/>
    <property type="match status" value="1"/>
</dbReference>
<dbReference type="InterPro" id="IPR000408">
    <property type="entry name" value="Reg_chr_condens"/>
</dbReference>
<feature type="domain" description="Cadherin" evidence="2">
    <location>
        <begin position="152"/>
        <end position="252"/>
    </location>
</feature>
<dbReference type="SUPFAM" id="SSF69322">
    <property type="entry name" value="Tricorn protease domain 2"/>
    <property type="match status" value="1"/>
</dbReference>
<dbReference type="Gene3D" id="2.60.40.10">
    <property type="entry name" value="Immunoglobulins"/>
    <property type="match status" value="3"/>
</dbReference>